<keyword evidence="9" id="KW-1185">Reference proteome</keyword>
<keyword evidence="5" id="KW-0446">Lipid-binding</keyword>
<name>A0ABT1MV93_9RHOB</name>
<dbReference type="PANTHER" id="PTHR21427:SF19">
    <property type="entry name" value="UBIQUINONE BIOSYNTHESIS PROTEIN COQ9, MITOCHONDRIAL"/>
    <property type="match status" value="1"/>
</dbReference>
<evidence type="ECO:0000313" key="8">
    <source>
        <dbReference type="EMBL" id="MCQ0971391.1"/>
    </source>
</evidence>
<proteinExistence type="inferred from homology"/>
<evidence type="ECO:0000313" key="9">
    <source>
        <dbReference type="Proteomes" id="UP001203945"/>
    </source>
</evidence>
<organism evidence="8 9">
    <name type="scientific">Paracoccus albicereus</name>
    <dbReference type="NCBI Taxonomy" id="2922394"/>
    <lineage>
        <taxon>Bacteria</taxon>
        <taxon>Pseudomonadati</taxon>
        <taxon>Pseudomonadota</taxon>
        <taxon>Alphaproteobacteria</taxon>
        <taxon>Rhodobacterales</taxon>
        <taxon>Paracoccaceae</taxon>
        <taxon>Paracoccus</taxon>
    </lineage>
</organism>
<dbReference type="Pfam" id="PF08511">
    <property type="entry name" value="COQ9"/>
    <property type="match status" value="1"/>
</dbReference>
<dbReference type="RefSeq" id="WP_255330389.1">
    <property type="nucleotide sequence ID" value="NZ_JAKZEU010000004.1"/>
</dbReference>
<protein>
    <submittedName>
        <fullName evidence="8">COQ9 family protein</fullName>
    </submittedName>
</protein>
<reference evidence="8 9" key="1">
    <citation type="submission" date="2022-03" db="EMBL/GenBank/DDBJ databases">
        <authorList>
            <person name="He Y."/>
        </authorList>
    </citation>
    <scope>NUCLEOTIDE SEQUENCE [LARGE SCALE GENOMIC DNA]</scope>
    <source>
        <strain evidence="8 9">TK19116</strain>
    </source>
</reference>
<accession>A0ABT1MV93</accession>
<dbReference type="InterPro" id="IPR012762">
    <property type="entry name" value="Ubiq_biosynth_COQ9"/>
</dbReference>
<evidence type="ECO:0000256" key="4">
    <source>
        <dbReference type="ARBA" id="ARBA00022946"/>
    </source>
</evidence>
<evidence type="ECO:0000256" key="2">
    <source>
        <dbReference type="ARBA" id="ARBA00010766"/>
    </source>
</evidence>
<dbReference type="Gene3D" id="1.10.357.10">
    <property type="entry name" value="Tetracycline Repressor, domain 2"/>
    <property type="match status" value="1"/>
</dbReference>
<evidence type="ECO:0000259" key="7">
    <source>
        <dbReference type="Pfam" id="PF08511"/>
    </source>
</evidence>
<comment type="caution">
    <text evidence="8">The sequence shown here is derived from an EMBL/GenBank/DDBJ whole genome shotgun (WGS) entry which is preliminary data.</text>
</comment>
<dbReference type="EMBL" id="JAKZEU010000004">
    <property type="protein sequence ID" value="MCQ0971391.1"/>
    <property type="molecule type" value="Genomic_DNA"/>
</dbReference>
<comment type="similarity">
    <text evidence="2">Belongs to the COQ9 family.</text>
</comment>
<dbReference type="NCBIfam" id="TIGR02396">
    <property type="entry name" value="diverge_rpsU"/>
    <property type="match status" value="1"/>
</dbReference>
<dbReference type="InterPro" id="IPR013718">
    <property type="entry name" value="COQ9_C"/>
</dbReference>
<feature type="domain" description="COQ9 C-terminal" evidence="7">
    <location>
        <begin position="111"/>
        <end position="179"/>
    </location>
</feature>
<evidence type="ECO:0000256" key="5">
    <source>
        <dbReference type="ARBA" id="ARBA00023121"/>
    </source>
</evidence>
<evidence type="ECO:0000256" key="6">
    <source>
        <dbReference type="ARBA" id="ARBA00058104"/>
    </source>
</evidence>
<evidence type="ECO:0000256" key="1">
    <source>
        <dbReference type="ARBA" id="ARBA00004749"/>
    </source>
</evidence>
<gene>
    <name evidence="8" type="ORF">MLD63_13265</name>
</gene>
<sequence length="219" mass="23675">MTDSRDLLIDAALTHVPFEGMNARALAAGARDAGIAPAMVPVLVPDGGAGLAAAYHRRGDARLAAWMEGANSSGRFRDRIAEAVWQRIRMADRELVRAGAATLALPQNSALAARLVWETADVIWTGLGDPSRDVNWYSKRATLAAVIGSSVLYWLGDDSADQKATREFIDRRIDGVMGFEKVKARLRNLPGAETLTGIATGWIRAPEPRDLPGRTKEKT</sequence>
<dbReference type="PANTHER" id="PTHR21427">
    <property type="entry name" value="UBIQUINONE BIOSYNTHESIS PROTEIN COQ9, MITOCHONDRIAL"/>
    <property type="match status" value="1"/>
</dbReference>
<comment type="pathway">
    <text evidence="1">Cofactor biosynthesis; ubiquinone biosynthesis.</text>
</comment>
<keyword evidence="3" id="KW-0831">Ubiquinone biosynthesis</keyword>
<dbReference type="Proteomes" id="UP001203945">
    <property type="component" value="Unassembled WGS sequence"/>
</dbReference>
<comment type="function">
    <text evidence="6">Membrane-associated protein that warps the membrane surface to access and bind aromatic isoprenes with high specificity, including ubiquinone (CoQ) isoprene intermediates and presents them directly to COQ7, therefore facilitating the COQ7-mediated hydroxylase step. Participates in the biosynthesis of coenzyme Q, also named ubiquinone, an essential lipid-soluble electron transporter for aerobic cellular respiration.</text>
</comment>
<keyword evidence="4" id="KW-0809">Transit peptide</keyword>
<evidence type="ECO:0000256" key="3">
    <source>
        <dbReference type="ARBA" id="ARBA00022688"/>
    </source>
</evidence>